<dbReference type="Gene3D" id="1.20.1250.20">
    <property type="entry name" value="MFS general substrate transporter like domains"/>
    <property type="match status" value="2"/>
</dbReference>
<dbReference type="EMBL" id="BAABJO010000004">
    <property type="protein sequence ID" value="GAA5114475.1"/>
    <property type="molecule type" value="Genomic_DNA"/>
</dbReference>
<dbReference type="Pfam" id="PF07690">
    <property type="entry name" value="MFS_1"/>
    <property type="match status" value="1"/>
</dbReference>
<evidence type="ECO:0000256" key="1">
    <source>
        <dbReference type="ARBA" id="ARBA00004651"/>
    </source>
</evidence>
<feature type="domain" description="Major facilitator superfamily (MFS) profile" evidence="9">
    <location>
        <begin position="14"/>
        <end position="400"/>
    </location>
</feature>
<dbReference type="InterPro" id="IPR011701">
    <property type="entry name" value="MFS"/>
</dbReference>
<dbReference type="InterPro" id="IPR005829">
    <property type="entry name" value="Sugar_transporter_CS"/>
</dbReference>
<evidence type="ECO:0000256" key="6">
    <source>
        <dbReference type="ARBA" id="ARBA00022989"/>
    </source>
</evidence>
<evidence type="ECO:0000256" key="2">
    <source>
        <dbReference type="ARBA" id="ARBA00007015"/>
    </source>
</evidence>
<evidence type="ECO:0000256" key="4">
    <source>
        <dbReference type="ARBA" id="ARBA00022475"/>
    </source>
</evidence>
<keyword evidence="5 8" id="KW-0812">Transmembrane</keyword>
<dbReference type="Proteomes" id="UP001500804">
    <property type="component" value="Unassembled WGS sequence"/>
</dbReference>
<dbReference type="InterPro" id="IPR039309">
    <property type="entry name" value="BT1"/>
</dbReference>
<feature type="transmembrane region" description="Helical" evidence="8">
    <location>
        <begin position="80"/>
        <end position="102"/>
    </location>
</feature>
<feature type="transmembrane region" description="Helical" evidence="8">
    <location>
        <begin position="45"/>
        <end position="68"/>
    </location>
</feature>
<feature type="transmembrane region" description="Helical" evidence="8">
    <location>
        <begin position="285"/>
        <end position="303"/>
    </location>
</feature>
<feature type="transmembrane region" description="Helical" evidence="8">
    <location>
        <begin position="170"/>
        <end position="189"/>
    </location>
</feature>
<dbReference type="PANTHER" id="PTHR43124:SF3">
    <property type="entry name" value="CHLORAMPHENICOL EFFLUX PUMP RV0191"/>
    <property type="match status" value="1"/>
</dbReference>
<feature type="transmembrane region" description="Helical" evidence="8">
    <location>
        <begin position="252"/>
        <end position="273"/>
    </location>
</feature>
<evidence type="ECO:0000259" key="9">
    <source>
        <dbReference type="PROSITE" id="PS50850"/>
    </source>
</evidence>
<dbReference type="InterPro" id="IPR020846">
    <property type="entry name" value="MFS_dom"/>
</dbReference>
<accession>A0ABP9NE64</accession>
<gene>
    <name evidence="10" type="ORF">GCM10023320_11690</name>
</gene>
<feature type="transmembrane region" description="Helical" evidence="8">
    <location>
        <begin position="349"/>
        <end position="368"/>
    </location>
</feature>
<name>A0ABP9NE64_9PSEU</name>
<sequence length="418" mass="44194">MTTSNGRSMYPWAILGLLTAFWGLVGLNRVGIGFVLPAIRDEFGLAFWQAGLLVSGTSFTWAITSWLSGWLSDHYGRRRVLLPGAFLAVGATAAMGGTWNFWSLFVVREFIGIGDGVGWPNSQAVLAAEFPANRRAFVQSVFTMGYPLFGSVIGAIVITQMAEALGWRSAFAIIGGVFFFVVLALYLVMREPPRAAVTTRARSKPDWRKLVGVVRYPSVVVLMIIQAAALGWLQVGVAYNTLFLTDEIGVSLVTAGTILSIFGVAGVAGTLLLPYCSDFTGRKPAIFFGGVLSGVFMVLFVVGDFSVSAAATFLALSSFFNGLIIPLAAATVVSELLPEDEQGSAMGSINFAGVIVGTFLMPILGGILADNFGLPAAILLAAGLITVSGVAALFLPETAPRVRARREARVAARDASGT</sequence>
<dbReference type="Pfam" id="PF03092">
    <property type="entry name" value="BT1"/>
    <property type="match status" value="1"/>
</dbReference>
<dbReference type="InterPro" id="IPR036259">
    <property type="entry name" value="MFS_trans_sf"/>
</dbReference>
<dbReference type="RefSeq" id="WP_345603755.1">
    <property type="nucleotide sequence ID" value="NZ_BAABJO010000004.1"/>
</dbReference>
<evidence type="ECO:0000256" key="7">
    <source>
        <dbReference type="ARBA" id="ARBA00023136"/>
    </source>
</evidence>
<protein>
    <submittedName>
        <fullName evidence="10">MFS transporter</fullName>
    </submittedName>
</protein>
<evidence type="ECO:0000313" key="11">
    <source>
        <dbReference type="Proteomes" id="UP001500804"/>
    </source>
</evidence>
<evidence type="ECO:0000256" key="5">
    <source>
        <dbReference type="ARBA" id="ARBA00022692"/>
    </source>
</evidence>
<dbReference type="InterPro" id="IPR050189">
    <property type="entry name" value="MFS_Efflux_Transporters"/>
</dbReference>
<evidence type="ECO:0000313" key="10">
    <source>
        <dbReference type="EMBL" id="GAA5114475.1"/>
    </source>
</evidence>
<feature type="transmembrane region" description="Helical" evidence="8">
    <location>
        <begin position="12"/>
        <end position="39"/>
    </location>
</feature>
<reference evidence="11" key="1">
    <citation type="journal article" date="2019" name="Int. J. Syst. Evol. Microbiol.">
        <title>The Global Catalogue of Microorganisms (GCM) 10K type strain sequencing project: providing services to taxonomists for standard genome sequencing and annotation.</title>
        <authorList>
            <consortium name="The Broad Institute Genomics Platform"/>
            <consortium name="The Broad Institute Genome Sequencing Center for Infectious Disease"/>
            <person name="Wu L."/>
            <person name="Ma J."/>
        </authorList>
    </citation>
    <scope>NUCLEOTIDE SEQUENCE [LARGE SCALE GENOMIC DNA]</scope>
    <source>
        <strain evidence="11">JCM 18302</strain>
    </source>
</reference>
<feature type="transmembrane region" description="Helical" evidence="8">
    <location>
        <begin position="309"/>
        <end position="337"/>
    </location>
</feature>
<feature type="transmembrane region" description="Helical" evidence="8">
    <location>
        <begin position="374"/>
        <end position="395"/>
    </location>
</feature>
<proteinExistence type="inferred from homology"/>
<evidence type="ECO:0000256" key="3">
    <source>
        <dbReference type="ARBA" id="ARBA00022448"/>
    </source>
</evidence>
<dbReference type="SUPFAM" id="SSF103473">
    <property type="entry name" value="MFS general substrate transporter"/>
    <property type="match status" value="1"/>
</dbReference>
<keyword evidence="7 8" id="KW-0472">Membrane</keyword>
<feature type="transmembrane region" description="Helical" evidence="8">
    <location>
        <begin position="210"/>
        <end position="232"/>
    </location>
</feature>
<keyword evidence="4" id="KW-1003">Cell membrane</keyword>
<keyword evidence="3" id="KW-0813">Transport</keyword>
<organism evidence="10 11">
    <name type="scientific">Pseudonocardia adelaidensis</name>
    <dbReference type="NCBI Taxonomy" id="648754"/>
    <lineage>
        <taxon>Bacteria</taxon>
        <taxon>Bacillati</taxon>
        <taxon>Actinomycetota</taxon>
        <taxon>Actinomycetes</taxon>
        <taxon>Pseudonocardiales</taxon>
        <taxon>Pseudonocardiaceae</taxon>
        <taxon>Pseudonocardia</taxon>
    </lineage>
</organism>
<dbReference type="PROSITE" id="PS00216">
    <property type="entry name" value="SUGAR_TRANSPORT_1"/>
    <property type="match status" value="1"/>
</dbReference>
<comment type="similarity">
    <text evidence="2">Belongs to the major facilitator superfamily. Folate-biopterin transporter (TC 2.A.71) family.</text>
</comment>
<dbReference type="PROSITE" id="PS50850">
    <property type="entry name" value="MFS"/>
    <property type="match status" value="1"/>
</dbReference>
<keyword evidence="11" id="KW-1185">Reference proteome</keyword>
<comment type="caution">
    <text evidence="10">The sequence shown here is derived from an EMBL/GenBank/DDBJ whole genome shotgun (WGS) entry which is preliminary data.</text>
</comment>
<comment type="subcellular location">
    <subcellularLocation>
        <location evidence="1">Cell membrane</location>
        <topology evidence="1">Multi-pass membrane protein</topology>
    </subcellularLocation>
</comment>
<evidence type="ECO:0000256" key="8">
    <source>
        <dbReference type="SAM" id="Phobius"/>
    </source>
</evidence>
<dbReference type="PANTHER" id="PTHR43124">
    <property type="entry name" value="PURINE EFFLUX PUMP PBUE"/>
    <property type="match status" value="1"/>
</dbReference>
<keyword evidence="6 8" id="KW-1133">Transmembrane helix</keyword>